<dbReference type="InterPro" id="IPR018170">
    <property type="entry name" value="Aldo/ket_reductase_CS"/>
</dbReference>
<dbReference type="InterPro" id="IPR036812">
    <property type="entry name" value="NAD(P)_OxRdtase_dom_sf"/>
</dbReference>
<dbReference type="Proteomes" id="UP001175227">
    <property type="component" value="Unassembled WGS sequence"/>
</dbReference>
<dbReference type="PRINTS" id="PR00069">
    <property type="entry name" value="ALDKETRDTASE"/>
</dbReference>
<gene>
    <name evidence="7" type="ORF">IW261DRAFT_1453286</name>
</gene>
<dbReference type="PIRSF" id="PIRSF000097">
    <property type="entry name" value="AKR"/>
    <property type="match status" value="1"/>
</dbReference>
<evidence type="ECO:0000256" key="2">
    <source>
        <dbReference type="ARBA" id="ARBA00022857"/>
    </source>
</evidence>
<evidence type="ECO:0000313" key="8">
    <source>
        <dbReference type="Proteomes" id="UP001175227"/>
    </source>
</evidence>
<name>A0AA39PMT6_9AGAR</name>
<dbReference type="GO" id="GO:0016616">
    <property type="term" value="F:oxidoreductase activity, acting on the CH-OH group of donors, NAD or NADP as acceptor"/>
    <property type="evidence" value="ECO:0007669"/>
    <property type="project" value="UniProtKB-ARBA"/>
</dbReference>
<dbReference type="AlphaFoldDB" id="A0AA39PMT6"/>
<dbReference type="FunFam" id="3.20.20.100:FF:000002">
    <property type="entry name" value="2,5-diketo-D-gluconic acid reductase A"/>
    <property type="match status" value="1"/>
</dbReference>
<dbReference type="CDD" id="cd19071">
    <property type="entry name" value="AKR_AKR1-5-like"/>
    <property type="match status" value="1"/>
</dbReference>
<keyword evidence="2" id="KW-0521">NADP</keyword>
<dbReference type="PANTHER" id="PTHR43827:SF3">
    <property type="entry name" value="NADP-DEPENDENT OXIDOREDUCTASE DOMAIN-CONTAINING PROTEIN"/>
    <property type="match status" value="1"/>
</dbReference>
<evidence type="ECO:0000256" key="1">
    <source>
        <dbReference type="ARBA" id="ARBA00007905"/>
    </source>
</evidence>
<organism evidence="7 8">
    <name type="scientific">Armillaria novae-zelandiae</name>
    <dbReference type="NCBI Taxonomy" id="153914"/>
    <lineage>
        <taxon>Eukaryota</taxon>
        <taxon>Fungi</taxon>
        <taxon>Dikarya</taxon>
        <taxon>Basidiomycota</taxon>
        <taxon>Agaricomycotina</taxon>
        <taxon>Agaricomycetes</taxon>
        <taxon>Agaricomycetidae</taxon>
        <taxon>Agaricales</taxon>
        <taxon>Marasmiineae</taxon>
        <taxon>Physalacriaceae</taxon>
        <taxon>Armillaria</taxon>
    </lineage>
</organism>
<feature type="binding site" evidence="4">
    <location>
        <position position="107"/>
    </location>
    <ligand>
        <name>substrate</name>
    </ligand>
</feature>
<dbReference type="SUPFAM" id="SSF51430">
    <property type="entry name" value="NAD(P)-linked oxidoreductase"/>
    <property type="match status" value="1"/>
</dbReference>
<keyword evidence="8" id="KW-1185">Reference proteome</keyword>
<protein>
    <submittedName>
        <fullName evidence="7">Aldo/keto reductase</fullName>
    </submittedName>
</protein>
<accession>A0AA39PMT6</accession>
<evidence type="ECO:0000313" key="7">
    <source>
        <dbReference type="EMBL" id="KAK0486023.1"/>
    </source>
</evidence>
<reference evidence="7" key="1">
    <citation type="submission" date="2023-06" db="EMBL/GenBank/DDBJ databases">
        <authorList>
            <consortium name="Lawrence Berkeley National Laboratory"/>
            <person name="Ahrendt S."/>
            <person name="Sahu N."/>
            <person name="Indic B."/>
            <person name="Wong-Bajracharya J."/>
            <person name="Merenyi Z."/>
            <person name="Ke H.-M."/>
            <person name="Monk M."/>
            <person name="Kocsube S."/>
            <person name="Drula E."/>
            <person name="Lipzen A."/>
            <person name="Balint B."/>
            <person name="Henrissat B."/>
            <person name="Andreopoulos B."/>
            <person name="Martin F.M."/>
            <person name="Harder C.B."/>
            <person name="Rigling D."/>
            <person name="Ford K.L."/>
            <person name="Foster G.D."/>
            <person name="Pangilinan J."/>
            <person name="Papanicolaou A."/>
            <person name="Barry K."/>
            <person name="LaButti K."/>
            <person name="Viragh M."/>
            <person name="Koriabine M."/>
            <person name="Yan M."/>
            <person name="Riley R."/>
            <person name="Champramary S."/>
            <person name="Plett K.L."/>
            <person name="Tsai I.J."/>
            <person name="Slot J."/>
            <person name="Sipos G."/>
            <person name="Plett J."/>
            <person name="Nagy L.G."/>
            <person name="Grigoriev I.V."/>
        </authorList>
    </citation>
    <scope>NUCLEOTIDE SEQUENCE</scope>
    <source>
        <strain evidence="7">ICMP 16352</strain>
    </source>
</reference>
<dbReference type="Pfam" id="PF00248">
    <property type="entry name" value="Aldo_ket_red"/>
    <property type="match status" value="1"/>
</dbReference>
<evidence type="ECO:0000256" key="5">
    <source>
        <dbReference type="PIRSR" id="PIRSR000097-3"/>
    </source>
</evidence>
<dbReference type="PANTHER" id="PTHR43827">
    <property type="entry name" value="2,5-DIKETO-D-GLUCONIC ACID REDUCTASE"/>
    <property type="match status" value="1"/>
</dbReference>
<evidence type="ECO:0000256" key="4">
    <source>
        <dbReference type="PIRSR" id="PIRSR000097-2"/>
    </source>
</evidence>
<feature type="site" description="Lowers pKa of active site Tyr" evidence="5">
    <location>
        <position position="76"/>
    </location>
</feature>
<dbReference type="InterPro" id="IPR020471">
    <property type="entry name" value="AKR"/>
</dbReference>
<keyword evidence="3" id="KW-0560">Oxidoreductase</keyword>
<evidence type="ECO:0000259" key="6">
    <source>
        <dbReference type="Pfam" id="PF00248"/>
    </source>
</evidence>
<comment type="caution">
    <text evidence="7">The sequence shown here is derived from an EMBL/GenBank/DDBJ whole genome shotgun (WGS) entry which is preliminary data.</text>
</comment>
<dbReference type="InterPro" id="IPR023210">
    <property type="entry name" value="NADP_OxRdtase_dom"/>
</dbReference>
<proteinExistence type="inferred from homology"/>
<comment type="similarity">
    <text evidence="1">Belongs to the aldo/keto reductase family.</text>
</comment>
<dbReference type="EMBL" id="JAUEPR010000004">
    <property type="protein sequence ID" value="KAK0486023.1"/>
    <property type="molecule type" value="Genomic_DNA"/>
</dbReference>
<evidence type="ECO:0000256" key="3">
    <source>
        <dbReference type="ARBA" id="ARBA00023002"/>
    </source>
</evidence>
<feature type="domain" description="NADP-dependent oxidoreductase" evidence="6">
    <location>
        <begin position="32"/>
        <end position="263"/>
    </location>
</feature>
<sequence>MSVSVPSVDFNDGTKIPTVGMGCWMGTFGGGERVYEMCKKALKAGYRHFDTKMRRRSEGLFRDSGIPRSEIYITTKLPQSMHGNVQESLEKSLRDLDCEYVDLYLMHWPQATKTGPDEHPTIVDTWKDMEKLLASGKVKTIGVSNFSIKTLEQLLSQCTVIPATNQVECHPCLPQEDLKKYCDEKKIPLTAYSPLGQGPFLLNESTIKAIAEDLHVTAAQVIISWAAQRGTIVIPKSENEERMAANIKLVKLSDAQVAQIDGIHLQPGMHKSLLGYHQPDGTVFDWSYEELGWNMVKGGVVPA</sequence>
<dbReference type="PROSITE" id="PS00062">
    <property type="entry name" value="ALDOKETO_REDUCTASE_2"/>
    <property type="match status" value="1"/>
</dbReference>
<dbReference type="Gene3D" id="3.20.20.100">
    <property type="entry name" value="NADP-dependent oxidoreductase domain"/>
    <property type="match status" value="1"/>
</dbReference>